<dbReference type="SMART" id="SM00209">
    <property type="entry name" value="TSP1"/>
    <property type="match status" value="10"/>
</dbReference>
<dbReference type="PRINTS" id="PR00018">
    <property type="entry name" value="KRINGLE"/>
</dbReference>
<evidence type="ECO:0000256" key="17">
    <source>
        <dbReference type="SAM" id="MobiDB-lite"/>
    </source>
</evidence>
<dbReference type="Gene3D" id="2.60.120.260">
    <property type="entry name" value="Galactose-binding domain-like"/>
    <property type="match status" value="1"/>
</dbReference>
<feature type="compositionally biased region" description="Basic and acidic residues" evidence="17">
    <location>
        <begin position="1783"/>
        <end position="1801"/>
    </location>
</feature>
<keyword evidence="7 16" id="KW-0420">Kringle</keyword>
<dbReference type="PROSITE" id="PS00236">
    <property type="entry name" value="NEUROTR_ION_CHANNEL"/>
    <property type="match status" value="1"/>
</dbReference>
<dbReference type="GO" id="GO:0004888">
    <property type="term" value="F:transmembrane signaling receptor activity"/>
    <property type="evidence" value="ECO:0007669"/>
    <property type="project" value="InterPro"/>
</dbReference>
<evidence type="ECO:0000313" key="21">
    <source>
        <dbReference type="EMBL" id="CAH1259371.1"/>
    </source>
</evidence>
<keyword evidence="18" id="KW-0812">Transmembrane</keyword>
<sequence length="2158" mass="234146">MIAGRRESYAMITQKGTTPSWFVEKKSSKGAGPTIVEAYISTGDGASYRGTVSVTKTGKTCQRWDRQTPHGHDMIPSYYPSSGLEENYCRNPDGEPGVWCYTTDPGTRWELCDVPVCAPHMPTSMPTVQPTTAPLASASDQPDSTWLERFRGWVIAATETSHPDDGGPDKALDGDPQSYWNPDVRDWYSITFDLVVPYNLSKISIINFGDTAHDIKQFRLQCSQTLPPTKWIVVVTNIDTNVAATSEPQEFGGFSATARFWRFNVTSTHGSLQPWLREVNFFGKRAGADTCGLSTFRHVPQTDCGSQGTDISIHYGVTLQFCADACCAASSCLSFQYNTGSSCYLKTKLCTDEEKNQIAGGNMYDWSVGQGSESRRYTSLGCWKDTTSARAIPTLEGKDPRLDGSYPERQNAIDKCYQAALSRDFTVFAIQNGGHCRGSADAQNTYNMYGPSTACKADGEGGPAANEVYKITADGNWSQWSSWSGCDVTCGLGSQSRSRSCDNPRPLGGGADCTGDSEETQVCDAGQPCPERESRGYTSLGCWADRSSARALTMLEGRDPRLDGSYQERQNAIDKCYQAALSRGAIVFAVQHSGQCFGSDANNTYNMYGPSTACAADGEGGGGANEVYQITADGNWSQWSSWSGCDVTCGLDNQSRSRSCDNPRPLGGGADCTGDSEQTQVCDTGQPCPAEVNGNWSEWTSWSSCNVTCGLGNQSRRRSCDNPPPQNGGANCTGTMEELQTCDSGQPCAIDGNWSEWTSWSSCNVTCGLGNQSRSRSCDNPSPQHGGANCTGTMEELKTCDSEQPCAINDNWSEWTPWSSCYVTCGLGKQSRSRSCDNPPPQHGGTNCTGILEEVRTCDSGRPCAVNGNWSEWTSWSTCNATCGLGKQSRSRSCDNPPPQHGGSNCTGSPTEARTCDSGQPCVVDGSWSEWSLWSTCNVSCGVGYKTRNRSCDNPAPLYGGANCTGTLEDEKTCDFLPPCAVDGGWSPWTSWSNCTETCGNGTRTRRRSCDRPLPQHGGANCTGDVNQTQACGQDQACHVPSVTSDAKPDIADNGTITDSTIAVTFSDQMFSLGLGMITHFTVMVAEDVTGLNDSMETGLVRNAQTYSWYDVQGLSPVPPYQVSSLAPYPFTSSLRKKRSTESHDISFTIGGENCTDPNVTLFCNGPLKPATTYRAKMRVFTPNGYFADSYYSAAMSTLAYSWSDWTQWSVCTVSCGAGNQTRHRTCTTAPGNNGTGSVTTCTGDSLQTRACLNIGPCPVDGVWSPWSGWSTCITTCGLGNQTRNRTCSQSLHGGTNCTGNHVEVQTCTDPLAPSDGGTMEEFTRWETGEALPETYDAQESPVDMSKGEPLPTSSGVKLESIGWLSEKTMDFNITATFTVAWTDERLATQGGSGWIPVPSHVLWLPSVQFGRTVKARWSVTTSSEMTSVGKEDNGPESGTVSTWLSPEGQISHRLKKKLRVSCLMDLRSYPFDSQICSIKLHGYGGVAFQVFVTEGGRAPLVVDLTDMDSQFVVAKTELLASAGSFRREGKGCPYFHQSCDLGVEADYCPTLRFCDVSEPECKKCSMYSGACQVIPTTCNGSQSGSPADTFSTLEARIHFKRRLPYYILRVYTPTSTVVAVSWMSFWVHYSETSARVALGCTTFLMLVRLGGQIEKMPHISYIRAIDLWYVFCLAFAFMVILEYAVVHHLHNPQNKKVKQIEQKGTKTRANIPANREKQSTVVRPSKPVAEVVSQVRVRQVSVGRNRVRPSADSKSDKAALVQSSGWDLAIPTTSKNMNKTPQHQDDAIQKGDNNDTREGESIVIPPRKQRIARLVNLVQARQASADRKKVQPSAGSKFNQSARVQSSGRDLIVPATSKHISKTSQCQGSTGQEGDSKDSLGEQAGVIPPRKRFTKTVNQVRSTVKEANTKALKAQPSGWGLIIPPTSKLTSKTPQHQGDNDIDVTQEDPPIVIPPSKRFLKTANQVRSTVQRANSKQPSSGWGLIIPHTSKLTSKTPQHQCGNDIDGDDKGTLVKDANTTSRVMVGQTTVKRRGDRGIQEKLGRGSSVAATFSQQQIPQAKEPTQGTPTTSSDNSEPVQVSDAVDEELAVTNAQKSGKSEHITYKKPCSIDVWSRVAFPLPSRDGSMPPSQHTAMQRSNSLSSNMADFTFERDCDVT</sequence>
<dbReference type="InterPro" id="IPR018000">
    <property type="entry name" value="Neurotransmitter_ion_chnl_CS"/>
</dbReference>
<dbReference type="Pfam" id="PF00051">
    <property type="entry name" value="Kringle"/>
    <property type="match status" value="1"/>
</dbReference>
<evidence type="ECO:0000256" key="13">
    <source>
        <dbReference type="ARBA" id="ARBA00023173"/>
    </source>
</evidence>
<dbReference type="InterPro" id="IPR008979">
    <property type="entry name" value="Galactose-bd-like_sf"/>
</dbReference>
<evidence type="ECO:0000256" key="9">
    <source>
        <dbReference type="ARBA" id="ARBA00022737"/>
    </source>
</evidence>
<dbReference type="PROSITE" id="PS50092">
    <property type="entry name" value="TSP1"/>
    <property type="match status" value="10"/>
</dbReference>
<evidence type="ECO:0000259" key="20">
    <source>
        <dbReference type="PROSITE" id="PS50948"/>
    </source>
</evidence>
<keyword evidence="12 16" id="KW-1015">Disulfide bond</keyword>
<evidence type="ECO:0000313" key="22">
    <source>
        <dbReference type="Proteomes" id="UP000838412"/>
    </source>
</evidence>
<dbReference type="InterPro" id="IPR000884">
    <property type="entry name" value="TSP1_rpt"/>
</dbReference>
<name>A0A8K0EPE4_BRALA</name>
<keyword evidence="6" id="KW-0964">Secreted</keyword>
<feature type="disulfide bond" evidence="16">
    <location>
        <begin position="89"/>
        <end position="112"/>
    </location>
</feature>
<dbReference type="PRINTS" id="PR00253">
    <property type="entry name" value="GABAARECEPTR"/>
</dbReference>
<evidence type="ECO:0000256" key="6">
    <source>
        <dbReference type="ARBA" id="ARBA00022525"/>
    </source>
</evidence>
<keyword evidence="14" id="KW-0868">Chloride</keyword>
<dbReference type="PRINTS" id="PR01705">
    <property type="entry name" value="TSP1REPEAT"/>
</dbReference>
<evidence type="ECO:0000256" key="8">
    <source>
        <dbReference type="ARBA" id="ARBA00022729"/>
    </source>
</evidence>
<dbReference type="Gene3D" id="2.70.170.10">
    <property type="entry name" value="Neurotransmitter-gated ion-channel ligand-binding domain"/>
    <property type="match status" value="1"/>
</dbReference>
<feature type="transmembrane region" description="Helical" evidence="18">
    <location>
        <begin position="1607"/>
        <end position="1628"/>
    </location>
</feature>
<dbReference type="SUPFAM" id="SSF63712">
    <property type="entry name" value="Nicotinic receptor ligand binding domain-like"/>
    <property type="match status" value="1"/>
</dbReference>
<dbReference type="GO" id="GO:0005230">
    <property type="term" value="F:extracellular ligand-gated monoatomic ion channel activity"/>
    <property type="evidence" value="ECO:0007669"/>
    <property type="project" value="InterPro"/>
</dbReference>
<dbReference type="InterPro" id="IPR003609">
    <property type="entry name" value="Pan_app"/>
</dbReference>
<feature type="transmembrane region" description="Helical" evidence="18">
    <location>
        <begin position="1668"/>
        <end position="1687"/>
    </location>
</feature>
<dbReference type="Pfam" id="PF18861">
    <property type="entry name" value="PTP_tm"/>
    <property type="match status" value="1"/>
</dbReference>
<feature type="compositionally biased region" description="Polar residues" evidence="17">
    <location>
        <begin position="2049"/>
        <end position="2079"/>
    </location>
</feature>
<dbReference type="Pfam" id="PF00754">
    <property type="entry name" value="F5_F8_type_C"/>
    <property type="match status" value="1"/>
</dbReference>
<dbReference type="SUPFAM" id="SSF82895">
    <property type="entry name" value="TSP-1 type 1 repeat"/>
    <property type="match status" value="10"/>
</dbReference>
<dbReference type="FunFam" id="2.40.20.10:FF:000025">
    <property type="entry name" value="Plasminogen"/>
    <property type="match status" value="1"/>
</dbReference>
<evidence type="ECO:0000256" key="1">
    <source>
        <dbReference type="ARBA" id="ARBA00004141"/>
    </source>
</evidence>
<keyword evidence="22" id="KW-1185">Reference proteome</keyword>
<evidence type="ECO:0000256" key="18">
    <source>
        <dbReference type="SAM" id="Phobius"/>
    </source>
</evidence>
<comment type="caution">
    <text evidence="16">Lacks conserved residue(s) required for the propagation of feature annotation.</text>
</comment>
<protein>
    <submittedName>
        <fullName evidence="21">HMCN1 protein</fullName>
    </submittedName>
</protein>
<dbReference type="FunFam" id="2.20.100.10:FF:000001">
    <property type="entry name" value="semaphorin-5A isoform X1"/>
    <property type="match status" value="2"/>
</dbReference>
<keyword evidence="15" id="KW-0407">Ion channel</keyword>
<evidence type="ECO:0000259" key="19">
    <source>
        <dbReference type="PROSITE" id="PS50070"/>
    </source>
</evidence>
<feature type="compositionally biased region" description="Polar residues" evidence="17">
    <location>
        <begin position="1834"/>
        <end position="1849"/>
    </location>
</feature>
<dbReference type="GO" id="GO:0034707">
    <property type="term" value="C:chloride channel complex"/>
    <property type="evidence" value="ECO:0007669"/>
    <property type="project" value="UniProtKB-KW"/>
</dbReference>
<dbReference type="Pfam" id="PF02931">
    <property type="entry name" value="Neur_chan_LBD"/>
    <property type="match status" value="1"/>
</dbReference>
<dbReference type="Proteomes" id="UP000838412">
    <property type="component" value="Chromosome 3"/>
</dbReference>
<feature type="compositionally biased region" description="Polar residues" evidence="17">
    <location>
        <begin position="1863"/>
        <end position="1874"/>
    </location>
</feature>
<dbReference type="InterPro" id="IPR006028">
    <property type="entry name" value="GABAA/Glycine_rcpt"/>
</dbReference>
<feature type="region of interest" description="Disordered" evidence="17">
    <location>
        <begin position="1771"/>
        <end position="1805"/>
    </location>
</feature>
<dbReference type="InterPro" id="IPR006202">
    <property type="entry name" value="Neur_chan_lig-bd"/>
</dbReference>
<dbReference type="Gene3D" id="2.40.20.10">
    <property type="entry name" value="Plasminogen Kringle 4"/>
    <property type="match status" value="1"/>
</dbReference>
<evidence type="ECO:0000256" key="14">
    <source>
        <dbReference type="ARBA" id="ARBA00023214"/>
    </source>
</evidence>
<dbReference type="EMBL" id="OV696688">
    <property type="protein sequence ID" value="CAH1259371.1"/>
    <property type="molecule type" value="Genomic_DNA"/>
</dbReference>
<feature type="disulfide bond" evidence="16">
    <location>
        <begin position="61"/>
        <end position="100"/>
    </location>
</feature>
<dbReference type="PANTHER" id="PTHR22906">
    <property type="entry name" value="PROPERDIN"/>
    <property type="match status" value="1"/>
</dbReference>
<feature type="region of interest" description="Disordered" evidence="17">
    <location>
        <begin position="1930"/>
        <end position="1949"/>
    </location>
</feature>
<dbReference type="InterPro" id="IPR036383">
    <property type="entry name" value="TSP1_rpt_sf"/>
</dbReference>
<dbReference type="InterPro" id="IPR038050">
    <property type="entry name" value="Neuro_actylchol_rec"/>
</dbReference>
<keyword evidence="11 18" id="KW-0472">Membrane</keyword>
<proteinExistence type="predicted"/>
<feature type="domain" description="Kringle" evidence="19">
    <location>
        <begin position="43"/>
        <end position="117"/>
    </location>
</feature>
<evidence type="ECO:0000256" key="16">
    <source>
        <dbReference type="PROSITE-ProRule" id="PRU00121"/>
    </source>
</evidence>
<feature type="compositionally biased region" description="Polar residues" evidence="17">
    <location>
        <begin position="1771"/>
        <end position="1782"/>
    </location>
</feature>
<dbReference type="InterPro" id="IPR000421">
    <property type="entry name" value="FA58C"/>
</dbReference>
<dbReference type="PROSITE" id="PS50070">
    <property type="entry name" value="KRINGLE_2"/>
    <property type="match status" value="1"/>
</dbReference>
<feature type="region of interest" description="Disordered" evidence="17">
    <location>
        <begin position="1695"/>
        <end position="1725"/>
    </location>
</feature>
<dbReference type="Gene3D" id="1.20.58.390">
    <property type="entry name" value="Neurotransmitter-gated ion-channel transmembrane domain"/>
    <property type="match status" value="1"/>
</dbReference>
<keyword evidence="10" id="KW-0406">Ion transport</keyword>
<feature type="domain" description="Apple" evidence="20">
    <location>
        <begin position="291"/>
        <end position="368"/>
    </location>
</feature>
<keyword evidence="8" id="KW-0732">Signal</keyword>
<dbReference type="OrthoDB" id="446173at2759"/>
<dbReference type="Pfam" id="PF02932">
    <property type="entry name" value="Neur_chan_memb"/>
    <property type="match status" value="1"/>
</dbReference>
<dbReference type="PANTHER" id="PTHR22906:SF43">
    <property type="entry name" value="PROPERDIN"/>
    <property type="match status" value="1"/>
</dbReference>
<dbReference type="InterPro" id="IPR041201">
    <property type="entry name" value="PTPRJ_TM"/>
</dbReference>
<dbReference type="InterPro" id="IPR036719">
    <property type="entry name" value="Neuro-gated_channel_TM_sf"/>
</dbReference>
<organism evidence="21 22">
    <name type="scientific">Branchiostoma lanceolatum</name>
    <name type="common">Common lancelet</name>
    <name type="synonym">Amphioxus lanceolatum</name>
    <dbReference type="NCBI Taxonomy" id="7740"/>
    <lineage>
        <taxon>Eukaryota</taxon>
        <taxon>Metazoa</taxon>
        <taxon>Chordata</taxon>
        <taxon>Cephalochordata</taxon>
        <taxon>Leptocardii</taxon>
        <taxon>Amphioxiformes</taxon>
        <taxon>Branchiostomatidae</taxon>
        <taxon>Branchiostoma</taxon>
    </lineage>
</organism>
<feature type="region of interest" description="Disordered" evidence="17">
    <location>
        <begin position="1823"/>
        <end position="1886"/>
    </location>
</feature>
<dbReference type="Gene3D" id="2.20.100.10">
    <property type="entry name" value="Thrombospondin type-1 (TSP1) repeat"/>
    <property type="match status" value="10"/>
</dbReference>
<dbReference type="SUPFAM" id="SSF49785">
    <property type="entry name" value="Galactose-binding domain-like"/>
    <property type="match status" value="1"/>
</dbReference>
<accession>A0A8K0EPE4</accession>
<keyword evidence="9" id="KW-0677">Repeat</keyword>
<keyword evidence="18" id="KW-1133">Transmembrane helix</keyword>
<dbReference type="InterPro" id="IPR036734">
    <property type="entry name" value="Neur_chan_lig-bd_sf"/>
</dbReference>
<keyword evidence="5" id="KW-1003">Cell membrane</keyword>
<evidence type="ECO:0000256" key="3">
    <source>
        <dbReference type="ARBA" id="ARBA00004613"/>
    </source>
</evidence>
<dbReference type="InterPro" id="IPR006029">
    <property type="entry name" value="Neurotrans-gated_channel_TM"/>
</dbReference>
<gene>
    <name evidence="21" type="primary">HMCN1</name>
    <name evidence="21" type="ORF">BLAG_LOCUS16699</name>
</gene>
<dbReference type="Pfam" id="PF00090">
    <property type="entry name" value="TSP_1"/>
    <property type="match status" value="10"/>
</dbReference>
<feature type="region of interest" description="Disordered" evidence="17">
    <location>
        <begin position="2034"/>
        <end position="2081"/>
    </location>
</feature>
<dbReference type="SUPFAM" id="SSF57440">
    <property type="entry name" value="Kringle-like"/>
    <property type="match status" value="1"/>
</dbReference>
<dbReference type="FunFam" id="2.20.100.10:FF:000002">
    <property type="entry name" value="Unc-5 netrin receptor C"/>
    <property type="match status" value="2"/>
</dbReference>
<reference evidence="21" key="1">
    <citation type="submission" date="2022-01" db="EMBL/GenBank/DDBJ databases">
        <authorList>
            <person name="Braso-Vives M."/>
        </authorList>
    </citation>
    <scope>NUCLEOTIDE SEQUENCE</scope>
</reference>
<dbReference type="GO" id="GO:0005886">
    <property type="term" value="C:plasma membrane"/>
    <property type="evidence" value="ECO:0007669"/>
    <property type="project" value="UniProtKB-SubCell"/>
</dbReference>
<evidence type="ECO:0000256" key="7">
    <source>
        <dbReference type="ARBA" id="ARBA00022572"/>
    </source>
</evidence>
<evidence type="ECO:0000256" key="11">
    <source>
        <dbReference type="ARBA" id="ARBA00023136"/>
    </source>
</evidence>
<dbReference type="InterPro" id="IPR038178">
    <property type="entry name" value="Kringle_sf"/>
</dbReference>
<dbReference type="CDD" id="cd00108">
    <property type="entry name" value="KR"/>
    <property type="match status" value="1"/>
</dbReference>
<keyword evidence="4" id="KW-0813">Transport</keyword>
<dbReference type="FunFam" id="2.20.100.10:FF:000007">
    <property type="entry name" value="Thrombospondin 1"/>
    <property type="match status" value="5"/>
</dbReference>
<dbReference type="SMART" id="SM00130">
    <property type="entry name" value="KR"/>
    <property type="match status" value="1"/>
</dbReference>
<evidence type="ECO:0000256" key="2">
    <source>
        <dbReference type="ARBA" id="ARBA00004236"/>
    </source>
</evidence>
<comment type="subcellular location">
    <subcellularLocation>
        <location evidence="2">Cell membrane</location>
    </subcellularLocation>
    <subcellularLocation>
        <location evidence="1">Membrane</location>
        <topology evidence="1">Multi-pass membrane protein</topology>
    </subcellularLocation>
    <subcellularLocation>
        <location evidence="3">Secreted</location>
    </subcellularLocation>
</comment>
<evidence type="ECO:0000256" key="4">
    <source>
        <dbReference type="ARBA" id="ARBA00022448"/>
    </source>
</evidence>
<dbReference type="CDD" id="cd19049">
    <property type="entry name" value="LGIC_TM_anion"/>
    <property type="match status" value="1"/>
</dbReference>
<evidence type="ECO:0000256" key="10">
    <source>
        <dbReference type="ARBA" id="ARBA00023065"/>
    </source>
</evidence>
<dbReference type="PROSITE" id="PS00021">
    <property type="entry name" value="KRINGLE_1"/>
    <property type="match status" value="1"/>
</dbReference>
<keyword evidence="13" id="KW-0869">Chloride channel</keyword>
<dbReference type="SUPFAM" id="SSF90112">
    <property type="entry name" value="Neurotransmitter-gated ion-channel transmembrane pore"/>
    <property type="match status" value="1"/>
</dbReference>
<dbReference type="InterPro" id="IPR018056">
    <property type="entry name" value="Kringle_CS"/>
</dbReference>
<dbReference type="InterPro" id="IPR013806">
    <property type="entry name" value="Kringle-like"/>
</dbReference>
<dbReference type="GO" id="GO:0005254">
    <property type="term" value="F:chloride channel activity"/>
    <property type="evidence" value="ECO:0007669"/>
    <property type="project" value="UniProtKB-KW"/>
</dbReference>
<evidence type="ECO:0000256" key="5">
    <source>
        <dbReference type="ARBA" id="ARBA00022475"/>
    </source>
</evidence>
<evidence type="ECO:0000256" key="15">
    <source>
        <dbReference type="ARBA" id="ARBA00023303"/>
    </source>
</evidence>
<dbReference type="PROSITE" id="PS50948">
    <property type="entry name" value="PAN"/>
    <property type="match status" value="1"/>
</dbReference>
<dbReference type="InterPro" id="IPR052065">
    <property type="entry name" value="Compl_asym_regulator"/>
</dbReference>
<dbReference type="InterPro" id="IPR000001">
    <property type="entry name" value="Kringle"/>
</dbReference>
<evidence type="ECO:0000256" key="12">
    <source>
        <dbReference type="ARBA" id="ARBA00023157"/>
    </source>
</evidence>